<keyword evidence="1" id="KW-0812">Transmembrane</keyword>
<dbReference type="Pfam" id="PF02037">
    <property type="entry name" value="SAP"/>
    <property type="match status" value="1"/>
</dbReference>
<dbReference type="PROSITE" id="PS50800">
    <property type="entry name" value="SAP"/>
    <property type="match status" value="1"/>
</dbReference>
<reference evidence="3" key="1">
    <citation type="journal article" date="2020" name="Nature">
        <title>Giant virus diversity and host interactions through global metagenomics.</title>
        <authorList>
            <person name="Schulz F."/>
            <person name="Roux S."/>
            <person name="Paez-Espino D."/>
            <person name="Jungbluth S."/>
            <person name="Walsh D.A."/>
            <person name="Denef V.J."/>
            <person name="McMahon K.D."/>
            <person name="Konstantinidis K.T."/>
            <person name="Eloe-Fadrosh E.A."/>
            <person name="Kyrpides N.C."/>
            <person name="Woyke T."/>
        </authorList>
    </citation>
    <scope>NUCLEOTIDE SEQUENCE</scope>
    <source>
        <strain evidence="3">GVMAG-S-1101178-73</strain>
    </source>
</reference>
<feature type="domain" description="SAP" evidence="2">
    <location>
        <begin position="225"/>
        <end position="259"/>
    </location>
</feature>
<sequence>MYSFMLDQSYINLFILVIIVAIVMFLWRKLSILEGNFFVLEKRVNIIKKDAREDSIAKNIDKADIIMNEIFKDYAPLTPSNACKQSVCGGSGAGEAGDACDDGNICYPQEGGAYNIPIGESVGSANDTDQDIITFANGGNTDIDMDAADAADAAEALAASATTINSSEEYEKKFRIELIDTGDAADAAADDANDANDANDAMSVCSEITFTTDDKKNEKAQAKKYTKMSLDKLKDVCGSLNISGEGTRNELINRIITVKK</sequence>
<dbReference type="SUPFAM" id="SSF68906">
    <property type="entry name" value="SAP domain"/>
    <property type="match status" value="1"/>
</dbReference>
<proteinExistence type="predicted"/>
<dbReference type="EMBL" id="MN740823">
    <property type="protein sequence ID" value="QHU13677.1"/>
    <property type="molecule type" value="Genomic_DNA"/>
</dbReference>
<dbReference type="AlphaFoldDB" id="A0A6C0KAF5"/>
<evidence type="ECO:0000256" key="1">
    <source>
        <dbReference type="SAM" id="Phobius"/>
    </source>
</evidence>
<accession>A0A6C0KAF5</accession>
<organism evidence="3">
    <name type="scientific">viral metagenome</name>
    <dbReference type="NCBI Taxonomy" id="1070528"/>
    <lineage>
        <taxon>unclassified sequences</taxon>
        <taxon>metagenomes</taxon>
        <taxon>organismal metagenomes</taxon>
    </lineage>
</organism>
<protein>
    <recommendedName>
        <fullName evidence="2">SAP domain-containing protein</fullName>
    </recommendedName>
</protein>
<dbReference type="InterPro" id="IPR003034">
    <property type="entry name" value="SAP_dom"/>
</dbReference>
<evidence type="ECO:0000313" key="3">
    <source>
        <dbReference type="EMBL" id="QHU13677.1"/>
    </source>
</evidence>
<evidence type="ECO:0000259" key="2">
    <source>
        <dbReference type="PROSITE" id="PS50800"/>
    </source>
</evidence>
<feature type="transmembrane region" description="Helical" evidence="1">
    <location>
        <begin position="9"/>
        <end position="27"/>
    </location>
</feature>
<keyword evidence="1" id="KW-1133">Transmembrane helix</keyword>
<dbReference type="InterPro" id="IPR036361">
    <property type="entry name" value="SAP_dom_sf"/>
</dbReference>
<keyword evidence="1" id="KW-0472">Membrane</keyword>
<name>A0A6C0KAF5_9ZZZZ</name>